<dbReference type="HOGENOM" id="CLU_3204081_0_0_9"/>
<dbReference type="RefSeq" id="WP_006598656.1">
    <property type="nucleotide sequence ID" value="NZ_GL622359.1"/>
</dbReference>
<protein>
    <submittedName>
        <fullName evidence="1">Uncharacterized protein</fullName>
    </submittedName>
</protein>
<comment type="caution">
    <text evidence="1">The sequence shown here is derived from an EMBL/GenBank/DDBJ whole genome shotgun (WGS) entry which is preliminary data.</text>
</comment>
<dbReference type="Proteomes" id="UP000004754">
    <property type="component" value="Unassembled WGS sequence"/>
</dbReference>
<dbReference type="AlphaFoldDB" id="E6MGU9"/>
<name>E6MGU9_9FIRM</name>
<accession>E6MGU9</accession>
<dbReference type="EMBL" id="AEQN01000016">
    <property type="protein sequence ID" value="EFV01839.1"/>
    <property type="molecule type" value="Genomic_DNA"/>
</dbReference>
<evidence type="ECO:0000313" key="2">
    <source>
        <dbReference type="Proteomes" id="UP000004754"/>
    </source>
</evidence>
<organism evidence="1 2">
    <name type="scientific">Pseudoramibacter alactolyticus ATCC 23263</name>
    <dbReference type="NCBI Taxonomy" id="887929"/>
    <lineage>
        <taxon>Bacteria</taxon>
        <taxon>Bacillati</taxon>
        <taxon>Bacillota</taxon>
        <taxon>Clostridia</taxon>
        <taxon>Eubacteriales</taxon>
        <taxon>Eubacteriaceae</taxon>
        <taxon>Pseudoramibacter</taxon>
    </lineage>
</organism>
<gene>
    <name evidence="1" type="ORF">HMP0721_1232</name>
</gene>
<evidence type="ECO:0000313" key="1">
    <source>
        <dbReference type="EMBL" id="EFV01839.1"/>
    </source>
</evidence>
<keyword evidence="2" id="KW-1185">Reference proteome</keyword>
<dbReference type="STRING" id="887929.HMP0721_1232"/>
<sequence length="45" mass="5000">MVCGKEDCQSDPVDVKLEKVVHFRAEQMMRGTLAVFLFVVLCGAV</sequence>
<reference evidence="1 2" key="1">
    <citation type="submission" date="2010-12" db="EMBL/GenBank/DDBJ databases">
        <authorList>
            <person name="Muzny D."/>
            <person name="Qin X."/>
            <person name="Deng J."/>
            <person name="Jiang H."/>
            <person name="Liu Y."/>
            <person name="Qu J."/>
            <person name="Song X.-Z."/>
            <person name="Zhang L."/>
            <person name="Thornton R."/>
            <person name="Coyle M."/>
            <person name="Francisco L."/>
            <person name="Jackson L."/>
            <person name="Javaid M."/>
            <person name="Korchina V."/>
            <person name="Kovar C."/>
            <person name="Mata R."/>
            <person name="Mathew T."/>
            <person name="Ngo R."/>
            <person name="Nguyen L."/>
            <person name="Nguyen N."/>
            <person name="Okwuonu G."/>
            <person name="Ongeri F."/>
            <person name="Pham C."/>
            <person name="Simmons D."/>
            <person name="Wilczek-Boney K."/>
            <person name="Hale W."/>
            <person name="Jakkamsetti A."/>
            <person name="Pham P."/>
            <person name="Ruth R."/>
            <person name="San Lucas F."/>
            <person name="Warren J."/>
            <person name="Zhang J."/>
            <person name="Zhao Z."/>
            <person name="Zhou C."/>
            <person name="Zhu D."/>
            <person name="Lee S."/>
            <person name="Bess C."/>
            <person name="Blankenburg K."/>
            <person name="Forbes L."/>
            <person name="Fu Q."/>
            <person name="Gubbala S."/>
            <person name="Hirani K."/>
            <person name="Jayaseelan J.C."/>
            <person name="Lara F."/>
            <person name="Munidasa M."/>
            <person name="Palculict T."/>
            <person name="Patil S."/>
            <person name="Pu L.-L."/>
            <person name="Saada N."/>
            <person name="Tang L."/>
            <person name="Weissenberger G."/>
            <person name="Zhu Y."/>
            <person name="Hemphill L."/>
            <person name="Shang Y."/>
            <person name="Youmans B."/>
            <person name="Ayvaz T."/>
            <person name="Ross M."/>
            <person name="Santibanez J."/>
            <person name="Aqrawi P."/>
            <person name="Gross S."/>
            <person name="Joshi V."/>
            <person name="Fowler G."/>
            <person name="Nazareth L."/>
            <person name="Reid J."/>
            <person name="Worley K."/>
            <person name="Petrosino J."/>
            <person name="Highlander S."/>
            <person name="Gibbs R."/>
        </authorList>
    </citation>
    <scope>NUCLEOTIDE SEQUENCE [LARGE SCALE GENOMIC DNA]</scope>
    <source>
        <strain evidence="1 2">ATCC 23263</strain>
    </source>
</reference>
<proteinExistence type="predicted"/>